<reference evidence="1 3" key="2">
    <citation type="journal article" date="2014" name="BMC Genomics">
        <title>An improved genome release (version Mt4.0) for the model legume Medicago truncatula.</title>
        <authorList>
            <person name="Tang H."/>
            <person name="Krishnakumar V."/>
            <person name="Bidwell S."/>
            <person name="Rosen B."/>
            <person name="Chan A."/>
            <person name="Zhou S."/>
            <person name="Gentzbittel L."/>
            <person name="Childs K.L."/>
            <person name="Yandell M."/>
            <person name="Gundlach H."/>
            <person name="Mayer K.F."/>
            <person name="Schwartz D.C."/>
            <person name="Town C.D."/>
        </authorList>
    </citation>
    <scope>GENOME REANNOTATION</scope>
    <source>
        <strain evidence="1">A17</strain>
        <strain evidence="2 3">cv. Jemalong A17</strain>
    </source>
</reference>
<evidence type="ECO:0000313" key="2">
    <source>
        <dbReference type="EnsemblPlants" id="KEH28696"/>
    </source>
</evidence>
<reference evidence="1 3" key="1">
    <citation type="journal article" date="2011" name="Nature">
        <title>The Medicago genome provides insight into the evolution of rhizobial symbioses.</title>
        <authorList>
            <person name="Young N.D."/>
            <person name="Debelle F."/>
            <person name="Oldroyd G.E."/>
            <person name="Geurts R."/>
            <person name="Cannon S.B."/>
            <person name="Udvardi M.K."/>
            <person name="Benedito V.A."/>
            <person name="Mayer K.F."/>
            <person name="Gouzy J."/>
            <person name="Schoof H."/>
            <person name="Van de Peer Y."/>
            <person name="Proost S."/>
            <person name="Cook D.R."/>
            <person name="Meyers B.C."/>
            <person name="Spannagl M."/>
            <person name="Cheung F."/>
            <person name="De Mita S."/>
            <person name="Krishnakumar V."/>
            <person name="Gundlach H."/>
            <person name="Zhou S."/>
            <person name="Mudge J."/>
            <person name="Bharti A.K."/>
            <person name="Murray J.D."/>
            <person name="Naoumkina M.A."/>
            <person name="Rosen B."/>
            <person name="Silverstein K.A."/>
            <person name="Tang H."/>
            <person name="Rombauts S."/>
            <person name="Zhao P.X."/>
            <person name="Zhou P."/>
            <person name="Barbe V."/>
            <person name="Bardou P."/>
            <person name="Bechner M."/>
            <person name="Bellec A."/>
            <person name="Berger A."/>
            <person name="Berges H."/>
            <person name="Bidwell S."/>
            <person name="Bisseling T."/>
            <person name="Choisne N."/>
            <person name="Couloux A."/>
            <person name="Denny R."/>
            <person name="Deshpande S."/>
            <person name="Dai X."/>
            <person name="Doyle J.J."/>
            <person name="Dudez A.M."/>
            <person name="Farmer A.D."/>
            <person name="Fouteau S."/>
            <person name="Franken C."/>
            <person name="Gibelin C."/>
            <person name="Gish J."/>
            <person name="Goldstein S."/>
            <person name="Gonzalez A.J."/>
            <person name="Green P.J."/>
            <person name="Hallab A."/>
            <person name="Hartog M."/>
            <person name="Hua A."/>
            <person name="Humphray S.J."/>
            <person name="Jeong D.H."/>
            <person name="Jing Y."/>
            <person name="Jocker A."/>
            <person name="Kenton S.M."/>
            <person name="Kim D.J."/>
            <person name="Klee K."/>
            <person name="Lai H."/>
            <person name="Lang C."/>
            <person name="Lin S."/>
            <person name="Macmil S.L."/>
            <person name="Magdelenat G."/>
            <person name="Matthews L."/>
            <person name="McCorrison J."/>
            <person name="Monaghan E.L."/>
            <person name="Mun J.H."/>
            <person name="Najar F.Z."/>
            <person name="Nicholson C."/>
            <person name="Noirot C."/>
            <person name="O'Bleness M."/>
            <person name="Paule C.R."/>
            <person name="Poulain J."/>
            <person name="Prion F."/>
            <person name="Qin B."/>
            <person name="Qu C."/>
            <person name="Retzel E.F."/>
            <person name="Riddle C."/>
            <person name="Sallet E."/>
            <person name="Samain S."/>
            <person name="Samson N."/>
            <person name="Sanders I."/>
            <person name="Saurat O."/>
            <person name="Scarpelli C."/>
            <person name="Schiex T."/>
            <person name="Segurens B."/>
            <person name="Severin A.J."/>
            <person name="Sherrier D.J."/>
            <person name="Shi R."/>
            <person name="Sims S."/>
            <person name="Singer S.R."/>
            <person name="Sinharoy S."/>
            <person name="Sterck L."/>
            <person name="Viollet A."/>
            <person name="Wang B.B."/>
            <person name="Wang K."/>
            <person name="Wang M."/>
            <person name="Wang X."/>
            <person name="Warfsmann J."/>
            <person name="Weissenbach J."/>
            <person name="White D.D."/>
            <person name="White J.D."/>
            <person name="Wiley G.B."/>
            <person name="Wincker P."/>
            <person name="Xing Y."/>
            <person name="Yang L."/>
            <person name="Yao Z."/>
            <person name="Ying F."/>
            <person name="Zhai J."/>
            <person name="Zhou L."/>
            <person name="Zuber A."/>
            <person name="Denarie J."/>
            <person name="Dixon R.A."/>
            <person name="May G.D."/>
            <person name="Schwartz D.C."/>
            <person name="Rogers J."/>
            <person name="Quetier F."/>
            <person name="Town C.D."/>
            <person name="Roe B.A."/>
        </authorList>
    </citation>
    <scope>NUCLEOTIDE SEQUENCE [LARGE SCALE GENOMIC DNA]</scope>
    <source>
        <strain evidence="1">A17</strain>
        <strain evidence="2 3">cv. Jemalong A17</strain>
    </source>
</reference>
<keyword evidence="3" id="KW-1185">Reference proteome</keyword>
<dbReference type="EMBL" id="CM001220">
    <property type="protein sequence ID" value="KEH28696.1"/>
    <property type="molecule type" value="Genomic_DNA"/>
</dbReference>
<dbReference type="AlphaFoldDB" id="A0A072UGY2"/>
<sequence length="114" mass="13266">MTLLSPAAVNCREAMRRQLTPVGFQRQLTVVAFCHMNSIGVSKTPLLRIEDQEVPFFFQLLRIQRQLCSQNQFRLFELLGLGFDRRVVYVNMSQNQGNVELNKKKEGDDKKMME</sequence>
<organism evidence="1 3">
    <name type="scientific">Medicago truncatula</name>
    <name type="common">Barrel medic</name>
    <name type="synonym">Medicago tribuloides</name>
    <dbReference type="NCBI Taxonomy" id="3880"/>
    <lineage>
        <taxon>Eukaryota</taxon>
        <taxon>Viridiplantae</taxon>
        <taxon>Streptophyta</taxon>
        <taxon>Embryophyta</taxon>
        <taxon>Tracheophyta</taxon>
        <taxon>Spermatophyta</taxon>
        <taxon>Magnoliopsida</taxon>
        <taxon>eudicotyledons</taxon>
        <taxon>Gunneridae</taxon>
        <taxon>Pentapetalae</taxon>
        <taxon>rosids</taxon>
        <taxon>fabids</taxon>
        <taxon>Fabales</taxon>
        <taxon>Fabaceae</taxon>
        <taxon>Papilionoideae</taxon>
        <taxon>50 kb inversion clade</taxon>
        <taxon>NPAAA clade</taxon>
        <taxon>Hologalegina</taxon>
        <taxon>IRL clade</taxon>
        <taxon>Trifolieae</taxon>
        <taxon>Medicago</taxon>
    </lineage>
</organism>
<dbReference type="HOGENOM" id="CLU_2124746_0_0_1"/>
<gene>
    <name evidence="1" type="ordered locus">MTR_4g011010</name>
</gene>
<accession>A0A072UGY2</accession>
<evidence type="ECO:0000313" key="1">
    <source>
        <dbReference type="EMBL" id="KEH28696.1"/>
    </source>
</evidence>
<evidence type="ECO:0000313" key="3">
    <source>
        <dbReference type="Proteomes" id="UP000002051"/>
    </source>
</evidence>
<proteinExistence type="predicted"/>
<dbReference type="PaxDb" id="3880-AET03143"/>
<dbReference type="EnsemblPlants" id="KEH28696">
    <property type="protein sequence ID" value="KEH28696"/>
    <property type="gene ID" value="MTR_4g011010"/>
</dbReference>
<reference evidence="2" key="3">
    <citation type="submission" date="2015-04" db="UniProtKB">
        <authorList>
            <consortium name="EnsemblPlants"/>
        </authorList>
    </citation>
    <scope>IDENTIFICATION</scope>
    <source>
        <strain evidence="2">cv. Jemalong A17</strain>
    </source>
</reference>
<name>A0A072UGY2_MEDTR</name>
<dbReference type="Proteomes" id="UP000002051">
    <property type="component" value="Chromosome 4"/>
</dbReference>
<protein>
    <submittedName>
        <fullName evidence="1 2">Uncharacterized protein</fullName>
    </submittedName>
</protein>